<comment type="caution">
    <text evidence="1">The sequence shown here is derived from an EMBL/GenBank/DDBJ whole genome shotgun (WGS) entry which is preliminary data.</text>
</comment>
<sequence>KSNTHINNVSSRVNDSRVVVGTEFTRDCSCAFVAGSHRKEMVVWLDWSPAMWIALVRAPALLPIAMAMENI</sequence>
<accession>A0A6G1EAG3</accession>
<evidence type="ECO:0000313" key="2">
    <source>
        <dbReference type="Proteomes" id="UP000479710"/>
    </source>
</evidence>
<dbReference type="AlphaFoldDB" id="A0A6G1EAG3"/>
<name>A0A6G1EAG3_9ORYZ</name>
<organism evidence="1 2">
    <name type="scientific">Oryza meyeriana var. granulata</name>
    <dbReference type="NCBI Taxonomy" id="110450"/>
    <lineage>
        <taxon>Eukaryota</taxon>
        <taxon>Viridiplantae</taxon>
        <taxon>Streptophyta</taxon>
        <taxon>Embryophyta</taxon>
        <taxon>Tracheophyta</taxon>
        <taxon>Spermatophyta</taxon>
        <taxon>Magnoliopsida</taxon>
        <taxon>Liliopsida</taxon>
        <taxon>Poales</taxon>
        <taxon>Poaceae</taxon>
        <taxon>BOP clade</taxon>
        <taxon>Oryzoideae</taxon>
        <taxon>Oryzeae</taxon>
        <taxon>Oryzinae</taxon>
        <taxon>Oryza</taxon>
        <taxon>Oryza meyeriana</taxon>
    </lineage>
</organism>
<dbReference type="EMBL" id="SPHZ02000004">
    <property type="protein sequence ID" value="KAF0921422.1"/>
    <property type="molecule type" value="Genomic_DNA"/>
</dbReference>
<feature type="non-terminal residue" evidence="1">
    <location>
        <position position="1"/>
    </location>
</feature>
<evidence type="ECO:0000313" key="1">
    <source>
        <dbReference type="EMBL" id="KAF0921422.1"/>
    </source>
</evidence>
<keyword evidence="2" id="KW-1185">Reference proteome</keyword>
<proteinExistence type="predicted"/>
<reference evidence="1 2" key="1">
    <citation type="submission" date="2019-11" db="EMBL/GenBank/DDBJ databases">
        <title>Whole genome sequence of Oryza granulata.</title>
        <authorList>
            <person name="Li W."/>
        </authorList>
    </citation>
    <scope>NUCLEOTIDE SEQUENCE [LARGE SCALE GENOMIC DNA]</scope>
    <source>
        <strain evidence="2">cv. Menghai</strain>
        <tissue evidence="1">Leaf</tissue>
    </source>
</reference>
<dbReference type="Proteomes" id="UP000479710">
    <property type="component" value="Unassembled WGS sequence"/>
</dbReference>
<protein>
    <submittedName>
        <fullName evidence="1">Uncharacterized protein</fullName>
    </submittedName>
</protein>
<gene>
    <name evidence="1" type="ORF">E2562_006988</name>
</gene>